<keyword evidence="2" id="KW-1133">Transmembrane helix</keyword>
<evidence type="ECO:0000256" key="1">
    <source>
        <dbReference type="SAM" id="MobiDB-lite"/>
    </source>
</evidence>
<evidence type="ECO:0000256" key="2">
    <source>
        <dbReference type="SAM" id="Phobius"/>
    </source>
</evidence>
<name>A0A2C5YVK6_9HYPO</name>
<sequence length="354" mass="34642">MPECSVVAVATETATPASSSTSVASSSTSVTTETASSAPTTTAMVGPKFKTNNTAMVAEANVAVNAKLSLVSVGYQCDAHVKGSEGVRYVCGSPYRIPNVQLEAMAYVKVEASIAANLLDASFCGCVANQLITGQNFKLDNKVEGRAGYTVLKPSEDNNEVVVDEEVKADKPRPGAGPGSAPGLPSPPAAVSKADCVPKAAKVGTDVSVSGSGAHVETHASVAGNGVHVEAHSAVTIAIQGGNKIYVPAASVHNGQVVPAGAPAALPSTVPVRPAPAAGPAGPARAGSPPAGSSPAGVRPVASAGLFPARPAGTGAPIVPSAPKVAPPADVLSGAAAMTVPALALAAGILVAAF</sequence>
<feature type="region of interest" description="Disordered" evidence="1">
    <location>
        <begin position="167"/>
        <end position="191"/>
    </location>
</feature>
<comment type="caution">
    <text evidence="3">The sequence shown here is derived from an EMBL/GenBank/DDBJ whole genome shotgun (WGS) entry which is preliminary data.</text>
</comment>
<keyword evidence="4" id="KW-1185">Reference proteome</keyword>
<gene>
    <name evidence="3" type="ORF">CDD80_5003</name>
</gene>
<feature type="region of interest" description="Disordered" evidence="1">
    <location>
        <begin position="271"/>
        <end position="299"/>
    </location>
</feature>
<feature type="transmembrane region" description="Helical" evidence="2">
    <location>
        <begin position="331"/>
        <end position="353"/>
    </location>
</feature>
<reference evidence="3 4" key="1">
    <citation type="submission" date="2017-06" db="EMBL/GenBank/DDBJ databases">
        <title>Ant-infecting Ophiocordyceps genomes reveal a high diversity of potential behavioral manipulation genes and a possible major role for enterotoxins.</title>
        <authorList>
            <person name="De Bekker C."/>
            <person name="Evans H.C."/>
            <person name="Brachmann A."/>
            <person name="Hughes D.P."/>
        </authorList>
    </citation>
    <scope>NUCLEOTIDE SEQUENCE [LARGE SCALE GENOMIC DNA]</scope>
    <source>
        <strain evidence="3 4">Map16</strain>
    </source>
</reference>
<accession>A0A2C5YVK6</accession>
<dbReference type="STRING" id="2004952.A0A2C5YVK6"/>
<keyword evidence="2" id="KW-0812">Transmembrane</keyword>
<dbReference type="Proteomes" id="UP000226431">
    <property type="component" value="Unassembled WGS sequence"/>
</dbReference>
<organism evidence="3 4">
    <name type="scientific">Ophiocordyceps camponoti-rufipedis</name>
    <dbReference type="NCBI Taxonomy" id="2004952"/>
    <lineage>
        <taxon>Eukaryota</taxon>
        <taxon>Fungi</taxon>
        <taxon>Dikarya</taxon>
        <taxon>Ascomycota</taxon>
        <taxon>Pezizomycotina</taxon>
        <taxon>Sordariomycetes</taxon>
        <taxon>Hypocreomycetidae</taxon>
        <taxon>Hypocreales</taxon>
        <taxon>Ophiocordycipitaceae</taxon>
        <taxon>Ophiocordyceps</taxon>
    </lineage>
</organism>
<feature type="region of interest" description="Disordered" evidence="1">
    <location>
        <begin position="17"/>
        <end position="40"/>
    </location>
</feature>
<protein>
    <submittedName>
        <fullName evidence="3">Uncharacterized protein</fullName>
    </submittedName>
</protein>
<proteinExistence type="predicted"/>
<dbReference type="OrthoDB" id="4927979at2759"/>
<keyword evidence="2" id="KW-0472">Membrane</keyword>
<evidence type="ECO:0000313" key="4">
    <source>
        <dbReference type="Proteomes" id="UP000226431"/>
    </source>
</evidence>
<dbReference type="EMBL" id="NJES01000477">
    <property type="protein sequence ID" value="PHH71776.1"/>
    <property type="molecule type" value="Genomic_DNA"/>
</dbReference>
<dbReference type="AlphaFoldDB" id="A0A2C5YVK6"/>
<evidence type="ECO:0000313" key="3">
    <source>
        <dbReference type="EMBL" id="PHH71776.1"/>
    </source>
</evidence>